<proteinExistence type="inferred from homology"/>
<dbReference type="EC" id="4.2.1.17" evidence="2"/>
<keyword evidence="2" id="KW-0456">Lyase</keyword>
<evidence type="ECO:0000313" key="3">
    <source>
        <dbReference type="Proteomes" id="UP000237222"/>
    </source>
</evidence>
<accession>A0A2S4HL01</accession>
<dbReference type="PANTHER" id="PTHR43459">
    <property type="entry name" value="ENOYL-COA HYDRATASE"/>
    <property type="match status" value="1"/>
</dbReference>
<name>A0A2S4HL01_9GAMM</name>
<sequence length="265" mass="28394">MNFQEITVEIRESVGILTLNAPETLNALTPIMVGEITEAIDYIANNARAMILCGSGRGFCSGASLNPANPLTPMSADRSQRDIGIILEKFLNPIMTKLKNLPIPWISAVRGSAAGFGASLALAGDMILASENATFIQIFSKIGLVPDGGATHLLSRTIGRARTMELMLTGDRLSAEKALDWALVNRVVTDDTLEEEAFNTALALAKGPTVALSLIRKAVWTAVDSNWETSLQTERELQKVAGQTADFDEGVAAFVEKRAAKFTGQ</sequence>
<organism evidence="2 3">
    <name type="scientific">Zhongshania marina</name>
    <dbReference type="NCBI Taxonomy" id="2304603"/>
    <lineage>
        <taxon>Bacteria</taxon>
        <taxon>Pseudomonadati</taxon>
        <taxon>Pseudomonadota</taxon>
        <taxon>Gammaproteobacteria</taxon>
        <taxon>Cellvibrionales</taxon>
        <taxon>Spongiibacteraceae</taxon>
        <taxon>Zhongshania</taxon>
    </lineage>
</organism>
<dbReference type="InterPro" id="IPR014748">
    <property type="entry name" value="Enoyl-CoA_hydra_C"/>
</dbReference>
<keyword evidence="2" id="KW-0413">Isomerase</keyword>
<dbReference type="CDD" id="cd06558">
    <property type="entry name" value="crotonase-like"/>
    <property type="match status" value="1"/>
</dbReference>
<gene>
    <name evidence="2" type="ORF">C0068_00240</name>
</gene>
<dbReference type="GO" id="GO:0016853">
    <property type="term" value="F:isomerase activity"/>
    <property type="evidence" value="ECO:0007669"/>
    <property type="project" value="UniProtKB-KW"/>
</dbReference>
<dbReference type="AlphaFoldDB" id="A0A2S4HL01"/>
<dbReference type="InterPro" id="IPR029045">
    <property type="entry name" value="ClpP/crotonase-like_dom_sf"/>
</dbReference>
<dbReference type="Pfam" id="PF00378">
    <property type="entry name" value="ECH_1"/>
    <property type="match status" value="1"/>
</dbReference>
<dbReference type="PANTHER" id="PTHR43459:SF1">
    <property type="entry name" value="EG:BACN32G11.4 PROTEIN"/>
    <property type="match status" value="1"/>
</dbReference>
<dbReference type="GO" id="GO:0004300">
    <property type="term" value="F:enoyl-CoA hydratase activity"/>
    <property type="evidence" value="ECO:0007669"/>
    <property type="project" value="UniProtKB-EC"/>
</dbReference>
<dbReference type="Gene3D" id="1.10.12.10">
    <property type="entry name" value="Lyase 2-enoyl-coa Hydratase, Chain A, domain 2"/>
    <property type="match status" value="1"/>
</dbReference>
<comment type="caution">
    <text evidence="2">The sequence shown here is derived from an EMBL/GenBank/DDBJ whole genome shotgun (WGS) entry which is preliminary data.</text>
</comment>
<dbReference type="InterPro" id="IPR001753">
    <property type="entry name" value="Enoyl-CoA_hydra/iso"/>
</dbReference>
<dbReference type="OrthoDB" id="9807606at2"/>
<dbReference type="RefSeq" id="WP_103682486.1">
    <property type="nucleotide sequence ID" value="NZ_PQGG01000002.1"/>
</dbReference>
<dbReference type="Gene3D" id="3.90.226.10">
    <property type="entry name" value="2-enoyl-CoA Hydratase, Chain A, domain 1"/>
    <property type="match status" value="1"/>
</dbReference>
<dbReference type="Proteomes" id="UP000237222">
    <property type="component" value="Unassembled WGS sequence"/>
</dbReference>
<dbReference type="SUPFAM" id="SSF52096">
    <property type="entry name" value="ClpP/crotonase"/>
    <property type="match status" value="1"/>
</dbReference>
<evidence type="ECO:0000256" key="1">
    <source>
        <dbReference type="ARBA" id="ARBA00005254"/>
    </source>
</evidence>
<reference evidence="2" key="1">
    <citation type="submission" date="2018-01" db="EMBL/GenBank/DDBJ databases">
        <authorList>
            <person name="Yu X.-D."/>
        </authorList>
    </citation>
    <scope>NUCLEOTIDE SEQUENCE</scope>
    <source>
        <strain evidence="2">ZX-21</strain>
    </source>
</reference>
<protein>
    <submittedName>
        <fullName evidence="2">2-(1,2-epoxy-1,2-dihydrophenyl)acetyl-CoA isomerase</fullName>
        <ecNumber evidence="2">4.2.1.17</ecNumber>
    </submittedName>
</protein>
<evidence type="ECO:0000313" key="2">
    <source>
        <dbReference type="EMBL" id="POP54682.1"/>
    </source>
</evidence>
<comment type="similarity">
    <text evidence="1">Belongs to the enoyl-CoA hydratase/isomerase family.</text>
</comment>
<dbReference type="EMBL" id="PQGG01000002">
    <property type="protein sequence ID" value="POP54682.1"/>
    <property type="molecule type" value="Genomic_DNA"/>
</dbReference>